<dbReference type="Proteomes" id="UP000887579">
    <property type="component" value="Unplaced"/>
</dbReference>
<dbReference type="WBParaSite" id="ES5_v2.g25648.t1">
    <property type="protein sequence ID" value="ES5_v2.g25648.t1"/>
    <property type="gene ID" value="ES5_v2.g25648"/>
</dbReference>
<name>A0AC34G7G2_9BILA</name>
<sequence length="146" mass="15797">MSTNAECWGKDIKTCAKVVAIIGIVASVLSFNILGLIIYVLVYMGVENRKPSYLLPAKICLIIGLVLSVILIILFIVLGIVAAAKGEQPTPFPQPGPHPPHYGYSPAALVLGFITFLISTAYLIISYIVVDKAEKHLHENHCVAEI</sequence>
<accession>A0AC34G7G2</accession>
<protein>
    <submittedName>
        <fullName evidence="2">Uncharacterized protein</fullName>
    </submittedName>
</protein>
<proteinExistence type="predicted"/>
<evidence type="ECO:0000313" key="2">
    <source>
        <dbReference type="WBParaSite" id="ES5_v2.g25648.t1"/>
    </source>
</evidence>
<evidence type="ECO:0000313" key="1">
    <source>
        <dbReference type="Proteomes" id="UP000887579"/>
    </source>
</evidence>
<organism evidence="1 2">
    <name type="scientific">Panagrolaimus sp. ES5</name>
    <dbReference type="NCBI Taxonomy" id="591445"/>
    <lineage>
        <taxon>Eukaryota</taxon>
        <taxon>Metazoa</taxon>
        <taxon>Ecdysozoa</taxon>
        <taxon>Nematoda</taxon>
        <taxon>Chromadorea</taxon>
        <taxon>Rhabditida</taxon>
        <taxon>Tylenchina</taxon>
        <taxon>Panagrolaimomorpha</taxon>
        <taxon>Panagrolaimoidea</taxon>
        <taxon>Panagrolaimidae</taxon>
        <taxon>Panagrolaimus</taxon>
    </lineage>
</organism>
<reference evidence="2" key="1">
    <citation type="submission" date="2022-11" db="UniProtKB">
        <authorList>
            <consortium name="WormBaseParasite"/>
        </authorList>
    </citation>
    <scope>IDENTIFICATION</scope>
</reference>